<gene>
    <name evidence="2" type="ORF">FW778_07230</name>
</gene>
<dbReference type="InterPro" id="IPR003759">
    <property type="entry name" value="Cbl-bd_cap"/>
</dbReference>
<dbReference type="Gene3D" id="3.40.50.280">
    <property type="entry name" value="Cobalamin-binding domain"/>
    <property type="match status" value="1"/>
</dbReference>
<organism evidence="2 3">
    <name type="scientific">Ginsengibacter hankyongi</name>
    <dbReference type="NCBI Taxonomy" id="2607284"/>
    <lineage>
        <taxon>Bacteria</taxon>
        <taxon>Pseudomonadati</taxon>
        <taxon>Bacteroidota</taxon>
        <taxon>Chitinophagia</taxon>
        <taxon>Chitinophagales</taxon>
        <taxon>Chitinophagaceae</taxon>
        <taxon>Ginsengibacter</taxon>
    </lineage>
</organism>
<sequence length="292" mass="33593">MLFTIKDIENLSGIKAHTIRIWEQRYDFIKPNRSDTNIRFYTSDELKVILNIALLNKSGYKISRINKMSREAMFASVLSLTGTEAKANIVINDLLECMINFDSDGFENIINRYITNSGIEESIINIIFPFLDKVGILWLTNHINPAHERLVSNIIRQKIIVGIDSLSTKKTSVKKICLFLPEGEYHEISLLFVAFLLKKKGIPVIYLGANIPFRELQTVTSAKKPDYLYTHLTTAGPDFNFDKFLVTINKEFKKFPLIISGRLTHSYEKKIPQKIIFKKSLAEVKEFIKNLQ</sequence>
<dbReference type="RefSeq" id="WP_150413930.1">
    <property type="nucleotide sequence ID" value="NZ_VYQF01000001.1"/>
</dbReference>
<dbReference type="GO" id="GO:0046872">
    <property type="term" value="F:metal ion binding"/>
    <property type="evidence" value="ECO:0007669"/>
    <property type="project" value="InterPro"/>
</dbReference>
<evidence type="ECO:0000313" key="2">
    <source>
        <dbReference type="EMBL" id="KAA9041801.1"/>
    </source>
</evidence>
<dbReference type="EMBL" id="VYQF01000001">
    <property type="protein sequence ID" value="KAA9041801.1"/>
    <property type="molecule type" value="Genomic_DNA"/>
</dbReference>
<dbReference type="CDD" id="cd01104">
    <property type="entry name" value="HTH_MlrA-CarA"/>
    <property type="match status" value="1"/>
</dbReference>
<comment type="caution">
    <text evidence="2">The sequence shown here is derived from an EMBL/GenBank/DDBJ whole genome shotgun (WGS) entry which is preliminary data.</text>
</comment>
<dbReference type="InterPro" id="IPR036594">
    <property type="entry name" value="Meth_synthase_dom"/>
</dbReference>
<evidence type="ECO:0000313" key="3">
    <source>
        <dbReference type="Proteomes" id="UP000326903"/>
    </source>
</evidence>
<keyword evidence="3" id="KW-1185">Reference proteome</keyword>
<dbReference type="GO" id="GO:0031419">
    <property type="term" value="F:cobalamin binding"/>
    <property type="evidence" value="ECO:0007669"/>
    <property type="project" value="InterPro"/>
</dbReference>
<dbReference type="Pfam" id="PF02607">
    <property type="entry name" value="B12-binding_2"/>
    <property type="match status" value="1"/>
</dbReference>
<accession>A0A5J5IM45</accession>
<dbReference type="Pfam" id="PF13411">
    <property type="entry name" value="MerR_1"/>
    <property type="match status" value="1"/>
</dbReference>
<dbReference type="InterPro" id="IPR009061">
    <property type="entry name" value="DNA-bd_dom_put_sf"/>
</dbReference>
<proteinExistence type="predicted"/>
<dbReference type="SUPFAM" id="SSF52242">
    <property type="entry name" value="Cobalamin (vitamin B12)-binding domain"/>
    <property type="match status" value="1"/>
</dbReference>
<dbReference type="GO" id="GO:0006355">
    <property type="term" value="P:regulation of DNA-templated transcription"/>
    <property type="evidence" value="ECO:0007669"/>
    <property type="project" value="InterPro"/>
</dbReference>
<dbReference type="Gene3D" id="1.10.1240.10">
    <property type="entry name" value="Methionine synthase domain"/>
    <property type="match status" value="1"/>
</dbReference>
<dbReference type="SUPFAM" id="SSF46955">
    <property type="entry name" value="Putative DNA-binding domain"/>
    <property type="match status" value="1"/>
</dbReference>
<reference evidence="2 3" key="1">
    <citation type="submission" date="2019-09" db="EMBL/GenBank/DDBJ databases">
        <title>Draft genome sequence of Ginsengibacter sp. BR5-29.</title>
        <authorList>
            <person name="Im W.-T."/>
        </authorList>
    </citation>
    <scope>NUCLEOTIDE SEQUENCE [LARGE SCALE GENOMIC DNA]</scope>
    <source>
        <strain evidence="2 3">BR5-29</strain>
    </source>
</reference>
<dbReference type="Gene3D" id="1.10.1660.10">
    <property type="match status" value="1"/>
</dbReference>
<dbReference type="GO" id="GO:0003677">
    <property type="term" value="F:DNA binding"/>
    <property type="evidence" value="ECO:0007669"/>
    <property type="project" value="InterPro"/>
</dbReference>
<dbReference type="InterPro" id="IPR000551">
    <property type="entry name" value="MerR-type_HTH_dom"/>
</dbReference>
<evidence type="ECO:0000259" key="1">
    <source>
        <dbReference type="SMART" id="SM00422"/>
    </source>
</evidence>
<dbReference type="AlphaFoldDB" id="A0A5J5IM45"/>
<name>A0A5J5IM45_9BACT</name>
<protein>
    <submittedName>
        <fullName evidence="2">MerR family transcriptional regulator</fullName>
    </submittedName>
</protein>
<dbReference type="SMART" id="SM00422">
    <property type="entry name" value="HTH_MERR"/>
    <property type="match status" value="1"/>
</dbReference>
<feature type="domain" description="HTH merR-type" evidence="1">
    <location>
        <begin position="3"/>
        <end position="72"/>
    </location>
</feature>
<dbReference type="Proteomes" id="UP000326903">
    <property type="component" value="Unassembled WGS sequence"/>
</dbReference>
<dbReference type="InterPro" id="IPR036724">
    <property type="entry name" value="Cobalamin-bd_sf"/>
</dbReference>